<gene>
    <name evidence="2" type="ORF">HNP82_003316</name>
</gene>
<reference evidence="2 3" key="1">
    <citation type="submission" date="2020-08" db="EMBL/GenBank/DDBJ databases">
        <title>Genomic Encyclopedia of Type Strains, Phase IV (KMG-IV): sequencing the most valuable type-strain genomes for metagenomic binning, comparative biology and taxonomic classification.</title>
        <authorList>
            <person name="Goeker M."/>
        </authorList>
    </citation>
    <scope>NUCLEOTIDE SEQUENCE [LARGE SCALE GENOMIC DNA]</scope>
    <source>
        <strain evidence="2 3">DSM 106146</strain>
    </source>
</reference>
<feature type="transmembrane region" description="Helical" evidence="1">
    <location>
        <begin position="151"/>
        <end position="177"/>
    </location>
</feature>
<feature type="transmembrane region" description="Helical" evidence="1">
    <location>
        <begin position="12"/>
        <end position="30"/>
    </location>
</feature>
<keyword evidence="1" id="KW-0812">Transmembrane</keyword>
<dbReference type="InterPro" id="IPR005325">
    <property type="entry name" value="DUF308_memb"/>
</dbReference>
<accession>A0A7W8HCY8</accession>
<sequence length="202" mass="22014">MYLNNRIKAAKIGYIMISILLCVLGIVLIAVPDFSVTLLCRLGGGIMVLFGLVKIVGYCSKDLYRLAFQFDLAFGILLVALGVILIIRTDAMVNLICIVMGICVLADALLKIQISIDSKAFGIPKWWLILAVAILTGAAGFLLVLRPSESAQVVMILLGVTLITEGVLNLITILTAVKIIRHQLPEVIDAEYCQIDPNREDM</sequence>
<evidence type="ECO:0000313" key="3">
    <source>
        <dbReference type="Proteomes" id="UP000543642"/>
    </source>
</evidence>
<feature type="transmembrane region" description="Helical" evidence="1">
    <location>
        <begin position="68"/>
        <end position="87"/>
    </location>
</feature>
<proteinExistence type="predicted"/>
<evidence type="ECO:0000256" key="1">
    <source>
        <dbReference type="SAM" id="Phobius"/>
    </source>
</evidence>
<dbReference type="Pfam" id="PF03729">
    <property type="entry name" value="DUF308"/>
    <property type="match status" value="2"/>
</dbReference>
<dbReference type="InterPro" id="IPR052712">
    <property type="entry name" value="Acid_resist_chaperone_HdeD"/>
</dbReference>
<feature type="transmembrane region" description="Helical" evidence="1">
    <location>
        <begin position="93"/>
        <end position="114"/>
    </location>
</feature>
<dbReference type="EMBL" id="JACHFW010000020">
    <property type="protein sequence ID" value="MBB5266159.1"/>
    <property type="molecule type" value="Genomic_DNA"/>
</dbReference>
<feature type="transmembrane region" description="Helical" evidence="1">
    <location>
        <begin position="126"/>
        <end position="145"/>
    </location>
</feature>
<keyword evidence="3" id="KW-1185">Reference proteome</keyword>
<keyword evidence="1" id="KW-0472">Membrane</keyword>
<keyword evidence="1" id="KW-1133">Transmembrane helix</keyword>
<comment type="caution">
    <text evidence="2">The sequence shown here is derived from an EMBL/GenBank/DDBJ whole genome shotgun (WGS) entry which is preliminary data.</text>
</comment>
<evidence type="ECO:0000313" key="2">
    <source>
        <dbReference type="EMBL" id="MBB5266159.1"/>
    </source>
</evidence>
<name>A0A7W8HCY8_9FIRM</name>
<dbReference type="PANTHER" id="PTHR34989:SF1">
    <property type="entry name" value="PROTEIN HDED"/>
    <property type="match status" value="1"/>
</dbReference>
<dbReference type="GO" id="GO:0005886">
    <property type="term" value="C:plasma membrane"/>
    <property type="evidence" value="ECO:0007669"/>
    <property type="project" value="TreeGrafter"/>
</dbReference>
<dbReference type="PANTHER" id="PTHR34989">
    <property type="entry name" value="PROTEIN HDED"/>
    <property type="match status" value="1"/>
</dbReference>
<dbReference type="AlphaFoldDB" id="A0A7W8HCY8"/>
<feature type="transmembrane region" description="Helical" evidence="1">
    <location>
        <begin position="36"/>
        <end position="56"/>
    </location>
</feature>
<dbReference type="Proteomes" id="UP000543642">
    <property type="component" value="Unassembled WGS sequence"/>
</dbReference>
<dbReference type="RefSeq" id="WP_330599684.1">
    <property type="nucleotide sequence ID" value="NZ_JACHFW010000020.1"/>
</dbReference>
<organism evidence="2 3">
    <name type="scientific">Catenibacillus scindens</name>
    <dbReference type="NCBI Taxonomy" id="673271"/>
    <lineage>
        <taxon>Bacteria</taxon>
        <taxon>Bacillati</taxon>
        <taxon>Bacillota</taxon>
        <taxon>Clostridia</taxon>
        <taxon>Lachnospirales</taxon>
        <taxon>Lachnospiraceae</taxon>
        <taxon>Catenibacillus</taxon>
    </lineage>
</organism>
<protein>
    <submittedName>
        <fullName evidence="2">Uncharacterized membrane protein HdeD (DUF308 family)</fullName>
    </submittedName>
</protein>